<keyword evidence="6" id="KW-0598">Phosphotransferase system</keyword>
<dbReference type="SUPFAM" id="SSF52794">
    <property type="entry name" value="PTS system IIB component-like"/>
    <property type="match status" value="1"/>
</dbReference>
<evidence type="ECO:0000259" key="12">
    <source>
        <dbReference type="PROSITE" id="PS51099"/>
    </source>
</evidence>
<dbReference type="RefSeq" id="WP_289217074.1">
    <property type="nucleotide sequence ID" value="NZ_JAPVRC010000011.1"/>
</dbReference>
<keyword evidence="7" id="KW-0418">Kinase</keyword>
<organism evidence="14 15">
    <name type="scientific">Halobacillus campisalis</name>
    <dbReference type="NCBI Taxonomy" id="435909"/>
    <lineage>
        <taxon>Bacteria</taxon>
        <taxon>Bacillati</taxon>
        <taxon>Bacillota</taxon>
        <taxon>Bacilli</taxon>
        <taxon>Bacillales</taxon>
        <taxon>Bacillaceae</taxon>
        <taxon>Halobacillus</taxon>
    </lineage>
</organism>
<dbReference type="InterPro" id="IPR011608">
    <property type="entry name" value="PRD"/>
</dbReference>
<comment type="caution">
    <text evidence="14">The sequence shown here is derived from an EMBL/GenBank/DDBJ whole genome shotgun (WGS) entry which is preliminary data.</text>
</comment>
<dbReference type="Gene3D" id="3.40.930.10">
    <property type="entry name" value="Mannitol-specific EII, Chain A"/>
    <property type="match status" value="1"/>
</dbReference>
<keyword evidence="4" id="KW-0597">Phosphoprotein</keyword>
<comment type="subcellular location">
    <subcellularLocation>
        <location evidence="1">Cytoplasm</location>
    </subcellularLocation>
</comment>
<dbReference type="PROSITE" id="PS00372">
    <property type="entry name" value="PTS_EIIA_TYPE_2_HIS"/>
    <property type="match status" value="1"/>
</dbReference>
<dbReference type="PROSITE" id="PS51372">
    <property type="entry name" value="PRD_2"/>
    <property type="match status" value="1"/>
</dbReference>
<dbReference type="Gene3D" id="3.40.50.2300">
    <property type="match status" value="1"/>
</dbReference>
<evidence type="ECO:0000256" key="10">
    <source>
        <dbReference type="ARBA" id="ARBA00042072"/>
    </source>
</evidence>
<dbReference type="PANTHER" id="PTHR36203:SF1">
    <property type="entry name" value="ASCORBATE-SPECIFIC PTS SYSTEM EIIA COMPONENT"/>
    <property type="match status" value="1"/>
</dbReference>
<evidence type="ECO:0000313" key="14">
    <source>
        <dbReference type="EMBL" id="MFC7320053.1"/>
    </source>
</evidence>
<feature type="domain" description="PTS EIIA type-2" evidence="11">
    <location>
        <begin position="534"/>
        <end position="677"/>
    </location>
</feature>
<evidence type="ECO:0000256" key="4">
    <source>
        <dbReference type="ARBA" id="ARBA00022553"/>
    </source>
</evidence>
<keyword evidence="2" id="KW-0813">Transport</keyword>
<evidence type="ECO:0000256" key="1">
    <source>
        <dbReference type="ARBA" id="ARBA00004496"/>
    </source>
</evidence>
<evidence type="ECO:0000259" key="11">
    <source>
        <dbReference type="PROSITE" id="PS51094"/>
    </source>
</evidence>
<dbReference type="Pfam" id="PF00359">
    <property type="entry name" value="PTS_EIIA_2"/>
    <property type="match status" value="1"/>
</dbReference>
<reference evidence="15" key="1">
    <citation type="journal article" date="2019" name="Int. J. Syst. Evol. Microbiol.">
        <title>The Global Catalogue of Microorganisms (GCM) 10K type strain sequencing project: providing services to taxonomists for standard genome sequencing and annotation.</title>
        <authorList>
            <consortium name="The Broad Institute Genomics Platform"/>
            <consortium name="The Broad Institute Genome Sequencing Center for Infectious Disease"/>
            <person name="Wu L."/>
            <person name="Ma J."/>
        </authorList>
    </citation>
    <scope>NUCLEOTIDE SEQUENCE [LARGE SCALE GENOMIC DNA]</scope>
    <source>
        <strain evidence="15">CCUG 73951</strain>
    </source>
</reference>
<dbReference type="InterPro" id="IPR036095">
    <property type="entry name" value="PTS_EIIB-like_sf"/>
</dbReference>
<dbReference type="InterPro" id="IPR016152">
    <property type="entry name" value="PTrfase/Anion_transptr"/>
</dbReference>
<dbReference type="EMBL" id="JBHTBY010000002">
    <property type="protein sequence ID" value="MFC7320053.1"/>
    <property type="molecule type" value="Genomic_DNA"/>
</dbReference>
<feature type="domain" description="PTS EIIB type-2" evidence="12">
    <location>
        <begin position="397"/>
        <end position="485"/>
    </location>
</feature>
<name>A0ABW2K087_9BACI</name>
<gene>
    <name evidence="14" type="ORF">ACFQMN_04030</name>
</gene>
<accession>A0ABW2K087</accession>
<evidence type="ECO:0000256" key="7">
    <source>
        <dbReference type="ARBA" id="ARBA00022777"/>
    </source>
</evidence>
<dbReference type="Gene3D" id="1.10.1790.10">
    <property type="entry name" value="PRD domain"/>
    <property type="match status" value="1"/>
</dbReference>
<dbReference type="SUPFAM" id="SSF55804">
    <property type="entry name" value="Phoshotransferase/anion transport protein"/>
    <property type="match status" value="1"/>
</dbReference>
<proteinExistence type="predicted"/>
<dbReference type="Pfam" id="PF00874">
    <property type="entry name" value="PRD"/>
    <property type="match status" value="1"/>
</dbReference>
<dbReference type="InterPro" id="IPR002178">
    <property type="entry name" value="PTS_EIIA_type-2_dom"/>
</dbReference>
<evidence type="ECO:0000256" key="9">
    <source>
        <dbReference type="ARBA" id="ARBA00041175"/>
    </source>
</evidence>
<evidence type="ECO:0000256" key="3">
    <source>
        <dbReference type="ARBA" id="ARBA00022490"/>
    </source>
</evidence>
<evidence type="ECO:0000259" key="13">
    <source>
        <dbReference type="PROSITE" id="PS51372"/>
    </source>
</evidence>
<evidence type="ECO:0000256" key="5">
    <source>
        <dbReference type="ARBA" id="ARBA00022679"/>
    </source>
</evidence>
<dbReference type="CDD" id="cd05568">
    <property type="entry name" value="PTS_IIB_bgl_like"/>
    <property type="match status" value="1"/>
</dbReference>
<dbReference type="InterPro" id="IPR036634">
    <property type="entry name" value="PRD_sf"/>
</dbReference>
<evidence type="ECO:0000256" key="8">
    <source>
        <dbReference type="ARBA" id="ARBA00037387"/>
    </source>
</evidence>
<dbReference type="CDD" id="cd00211">
    <property type="entry name" value="PTS_IIA_fru"/>
    <property type="match status" value="1"/>
</dbReference>
<dbReference type="InterPro" id="IPR051351">
    <property type="entry name" value="Ascorbate-PTS_EIIA_comp"/>
</dbReference>
<dbReference type="Proteomes" id="UP001596494">
    <property type="component" value="Unassembled WGS sequence"/>
</dbReference>
<dbReference type="PROSITE" id="PS51099">
    <property type="entry name" value="PTS_EIIB_TYPE_2"/>
    <property type="match status" value="1"/>
</dbReference>
<protein>
    <recommendedName>
        <fullName evidence="9">Ascorbate-specific PTS system EIIA component</fullName>
    </recommendedName>
    <alternativeName>
        <fullName evidence="10">Ascorbate-specific phosphotransferase enzyme IIA component</fullName>
    </alternativeName>
</protein>
<evidence type="ECO:0000256" key="2">
    <source>
        <dbReference type="ARBA" id="ARBA00022448"/>
    </source>
</evidence>
<dbReference type="SUPFAM" id="SSF63520">
    <property type="entry name" value="PTS-regulatory domain, PRD"/>
    <property type="match status" value="1"/>
</dbReference>
<dbReference type="PROSITE" id="PS51094">
    <property type="entry name" value="PTS_EIIA_TYPE_2"/>
    <property type="match status" value="1"/>
</dbReference>
<dbReference type="InterPro" id="IPR013011">
    <property type="entry name" value="PTS_EIIB_2"/>
</dbReference>
<sequence length="680" mass="79112">MLDQKSYQLLERIIKYNQITKPEVMMELDLTERQFHYLLEKVNSILSSMNLPPIEMRNQMFVVDDQTKELLETESALDMRGNDLVISEDDRPFMIYLYTFIKKEAISSYHYQSLLKVSKNTALNDVKKAKEVCQTWQVQLVYKRMEGYCLEGHEMDKRRFAIYCMDYLLSQPLGKEMIEMILTSWDKEEEMLETQRIIEEFLSRTTLQLVKSRKVEMIYHLIFVRARRQSEDLHFTAAQKEMLESQELFQLASDLAEELFSEEDKVEKYFTAIQLLTSQEEVDSHDNTSLRNLAEEIINEFEKNTLLPIKNRSYLIKSLFNHLVPTYFRITFEIPLINPMTERIKEDYKELFQFVEKSLRPLSILTGKQISEAEIGYFTLHFGGYLERYSEVKTEHVRALIVCSNGVSSSIMLRAQLSEMFPGIHFSRIHTAENVQTIPPSSYDLIFSTVQLSSIKPLFIVKPLLSLVEKTHLIQSVSAQFPHLNERNISVDQVMNIVRRNTDIKNEKKLISELVELMYFNNTEQRWEKPMLSELLTKDTIHFTNKELDWKSAINQAAEPLVETNKVERRYVDSMIKNVEEIGTYIHIGKGIAIPHARPDAGVNEVGMSLLRTQKPVLLLDQEEHPIDLFICLAAVDNEAHLKALSHLTKLLGNDSTLQAIKNADSAQQIIDIIQEGEEL</sequence>
<dbReference type="PANTHER" id="PTHR36203">
    <property type="entry name" value="ASCORBATE-SPECIFIC PTS SYSTEM EIIA COMPONENT"/>
    <property type="match status" value="1"/>
</dbReference>
<keyword evidence="3" id="KW-0963">Cytoplasm</keyword>
<evidence type="ECO:0000256" key="6">
    <source>
        <dbReference type="ARBA" id="ARBA00022683"/>
    </source>
</evidence>
<feature type="domain" description="PRD" evidence="13">
    <location>
        <begin position="285"/>
        <end position="392"/>
    </location>
</feature>
<keyword evidence="15" id="KW-1185">Reference proteome</keyword>
<keyword evidence="5" id="KW-0808">Transferase</keyword>
<comment type="function">
    <text evidence="8">The phosphoenolpyruvate-dependent sugar phosphotransferase system (sugar PTS), a major carbohydrate active transport system, catalyzes the phosphorylation of incoming sugar substrates concomitantly with their translocation across the cell membrane. The enzyme II UlaABC PTS system is involved in ascorbate transport.</text>
</comment>
<evidence type="ECO:0000313" key="15">
    <source>
        <dbReference type="Proteomes" id="UP001596494"/>
    </source>
</evidence>